<organism evidence="5 6">
    <name type="scientific">Leptosia nina</name>
    <dbReference type="NCBI Taxonomy" id="320188"/>
    <lineage>
        <taxon>Eukaryota</taxon>
        <taxon>Metazoa</taxon>
        <taxon>Ecdysozoa</taxon>
        <taxon>Arthropoda</taxon>
        <taxon>Hexapoda</taxon>
        <taxon>Insecta</taxon>
        <taxon>Pterygota</taxon>
        <taxon>Neoptera</taxon>
        <taxon>Endopterygota</taxon>
        <taxon>Lepidoptera</taxon>
        <taxon>Glossata</taxon>
        <taxon>Ditrysia</taxon>
        <taxon>Papilionoidea</taxon>
        <taxon>Pieridae</taxon>
        <taxon>Pierinae</taxon>
        <taxon>Leptosia</taxon>
    </lineage>
</organism>
<accession>A0AAV1ITC2</accession>
<reference evidence="5 6" key="1">
    <citation type="submission" date="2023-11" db="EMBL/GenBank/DDBJ databases">
        <authorList>
            <person name="Okamura Y."/>
        </authorList>
    </citation>
    <scope>NUCLEOTIDE SEQUENCE [LARGE SCALE GENOMIC DNA]</scope>
</reference>
<dbReference type="InterPro" id="IPR002068">
    <property type="entry name" value="A-crystallin/Hsp20_dom"/>
</dbReference>
<dbReference type="PROSITE" id="PS01031">
    <property type="entry name" value="SHSP"/>
    <property type="match status" value="1"/>
</dbReference>
<dbReference type="AlphaFoldDB" id="A0AAV1ITC2"/>
<evidence type="ECO:0000256" key="3">
    <source>
        <dbReference type="SAM" id="SignalP"/>
    </source>
</evidence>
<evidence type="ECO:0000256" key="1">
    <source>
        <dbReference type="PROSITE-ProRule" id="PRU00285"/>
    </source>
</evidence>
<sequence length="351" mass="38674">MMLRKILIATAFLVAANAFPAQKTTSLILDESDEKSSWYSTFPLFSIFKPIIELFPNFADIGPKIEIGEKYTNIIIKADQYKLEELSVVIKGRYVSIEGSKRTVNDDRDLASEFLYTASLPHNADKSDVFAKFYSDKYLVVSTPNKAGKESNHVDRTVPIEVIGEPYIKNANAFTENQSTGAPVLADLVSTIAPGVIDDKVTSEPESTTEQVTTLAPKLSEKLANLAPQLSTEAASTFAPEENHNDLANSTPELAEKLLETTEVRIEKETTLAPETTSEKAEVVTEEKTVEIVTEVPIEPSTVDFNTASDLEAEKETKVNTESTTPFIEMVTLNTTPYFDNEISDLVSSEQ</sequence>
<feature type="signal peptide" evidence="3">
    <location>
        <begin position="1"/>
        <end position="18"/>
    </location>
</feature>
<feature type="domain" description="SHSP" evidence="4">
    <location>
        <begin position="52"/>
        <end position="163"/>
    </location>
</feature>
<comment type="similarity">
    <text evidence="1 2">Belongs to the small heat shock protein (HSP20) family.</text>
</comment>
<evidence type="ECO:0000313" key="5">
    <source>
        <dbReference type="EMBL" id="CAK1540368.1"/>
    </source>
</evidence>
<evidence type="ECO:0000259" key="4">
    <source>
        <dbReference type="PROSITE" id="PS01031"/>
    </source>
</evidence>
<feature type="chain" id="PRO_5043382053" description="SHSP domain-containing protein" evidence="3">
    <location>
        <begin position="19"/>
        <end position="351"/>
    </location>
</feature>
<keyword evidence="3" id="KW-0732">Signal</keyword>
<keyword evidence="6" id="KW-1185">Reference proteome</keyword>
<proteinExistence type="inferred from homology"/>
<comment type="caution">
    <text evidence="5">The sequence shown here is derived from an EMBL/GenBank/DDBJ whole genome shotgun (WGS) entry which is preliminary data.</text>
</comment>
<dbReference type="Proteomes" id="UP001497472">
    <property type="component" value="Unassembled WGS sequence"/>
</dbReference>
<dbReference type="SUPFAM" id="SSF49764">
    <property type="entry name" value="HSP20-like chaperones"/>
    <property type="match status" value="1"/>
</dbReference>
<evidence type="ECO:0000256" key="2">
    <source>
        <dbReference type="RuleBase" id="RU003616"/>
    </source>
</evidence>
<evidence type="ECO:0000313" key="6">
    <source>
        <dbReference type="Proteomes" id="UP001497472"/>
    </source>
</evidence>
<dbReference type="InterPro" id="IPR008978">
    <property type="entry name" value="HSP20-like_chaperone"/>
</dbReference>
<name>A0AAV1ITC2_9NEOP</name>
<dbReference type="Pfam" id="PF00011">
    <property type="entry name" value="HSP20"/>
    <property type="match status" value="1"/>
</dbReference>
<protein>
    <recommendedName>
        <fullName evidence="4">SHSP domain-containing protein</fullName>
    </recommendedName>
</protein>
<gene>
    <name evidence="5" type="ORF">LNINA_LOCUS427</name>
</gene>
<dbReference type="EMBL" id="CAVLEF010000001">
    <property type="protein sequence ID" value="CAK1540368.1"/>
    <property type="molecule type" value="Genomic_DNA"/>
</dbReference>
<dbReference type="Gene3D" id="2.60.40.790">
    <property type="match status" value="1"/>
</dbReference>